<protein>
    <recommendedName>
        <fullName evidence="3">C2H2-type domain-containing protein</fullName>
    </recommendedName>
</protein>
<feature type="domain" description="C2H2-type" evidence="3">
    <location>
        <begin position="38"/>
        <end position="62"/>
    </location>
</feature>
<keyword evidence="1" id="KW-0863">Zinc-finger</keyword>
<evidence type="ECO:0000256" key="1">
    <source>
        <dbReference type="PROSITE-ProRule" id="PRU00042"/>
    </source>
</evidence>
<name>A0A168SG91_ABSGL</name>
<proteinExistence type="predicted"/>
<accession>A0A168SG91</accession>
<evidence type="ECO:0000259" key="3">
    <source>
        <dbReference type="PROSITE" id="PS50157"/>
    </source>
</evidence>
<dbReference type="Proteomes" id="UP000078561">
    <property type="component" value="Unassembled WGS sequence"/>
</dbReference>
<keyword evidence="5" id="KW-1185">Reference proteome</keyword>
<reference evidence="4" key="1">
    <citation type="submission" date="2016-04" db="EMBL/GenBank/DDBJ databases">
        <authorList>
            <person name="Evans L.H."/>
            <person name="Alamgir A."/>
            <person name="Owens N."/>
            <person name="Weber N.D."/>
            <person name="Virtaneva K."/>
            <person name="Barbian K."/>
            <person name="Babar A."/>
            <person name="Rosenke K."/>
        </authorList>
    </citation>
    <scope>NUCLEOTIDE SEQUENCE [LARGE SCALE GENOMIC DNA]</scope>
    <source>
        <strain evidence="4">CBS 101.48</strain>
    </source>
</reference>
<gene>
    <name evidence="4" type="primary">ABSGL_14052.1 scaffold 14385</name>
</gene>
<dbReference type="SUPFAM" id="SSF57667">
    <property type="entry name" value="beta-beta-alpha zinc fingers"/>
    <property type="match status" value="1"/>
</dbReference>
<dbReference type="EMBL" id="LT554895">
    <property type="protein sequence ID" value="SAM08389.1"/>
    <property type="molecule type" value="Genomic_DNA"/>
</dbReference>
<evidence type="ECO:0000313" key="5">
    <source>
        <dbReference type="Proteomes" id="UP000078561"/>
    </source>
</evidence>
<dbReference type="Gene3D" id="3.30.160.60">
    <property type="entry name" value="Classic Zinc Finger"/>
    <property type="match status" value="1"/>
</dbReference>
<dbReference type="PROSITE" id="PS00028">
    <property type="entry name" value="ZINC_FINGER_C2H2_1"/>
    <property type="match status" value="1"/>
</dbReference>
<organism evidence="4">
    <name type="scientific">Absidia glauca</name>
    <name type="common">Pin mould</name>
    <dbReference type="NCBI Taxonomy" id="4829"/>
    <lineage>
        <taxon>Eukaryota</taxon>
        <taxon>Fungi</taxon>
        <taxon>Fungi incertae sedis</taxon>
        <taxon>Mucoromycota</taxon>
        <taxon>Mucoromycotina</taxon>
        <taxon>Mucoromycetes</taxon>
        <taxon>Mucorales</taxon>
        <taxon>Cunninghamellaceae</taxon>
        <taxon>Absidia</taxon>
    </lineage>
</organism>
<keyword evidence="1" id="KW-0479">Metal-binding</keyword>
<feature type="region of interest" description="Disordered" evidence="2">
    <location>
        <begin position="79"/>
        <end position="99"/>
    </location>
</feature>
<dbReference type="Pfam" id="PF12874">
    <property type="entry name" value="zf-met"/>
    <property type="match status" value="1"/>
</dbReference>
<keyword evidence="1" id="KW-0862">Zinc</keyword>
<evidence type="ECO:0000313" key="4">
    <source>
        <dbReference type="EMBL" id="SAM08389.1"/>
    </source>
</evidence>
<dbReference type="AlphaFoldDB" id="A0A168SG91"/>
<sequence>MSNKRIKAGNSNNNNLFNKRIKTGDFVINVYKLDAKKYQCGPCGKDFARKESLNRHYNSKKHMKIVGDCMDSPLDAISVDKEDTGANSDAVALEGKSRR</sequence>
<dbReference type="GO" id="GO:0008270">
    <property type="term" value="F:zinc ion binding"/>
    <property type="evidence" value="ECO:0007669"/>
    <property type="project" value="UniProtKB-KW"/>
</dbReference>
<dbReference type="InParanoid" id="A0A168SG91"/>
<dbReference type="InterPro" id="IPR013087">
    <property type="entry name" value="Znf_C2H2_type"/>
</dbReference>
<dbReference type="PROSITE" id="PS50157">
    <property type="entry name" value="ZINC_FINGER_C2H2_2"/>
    <property type="match status" value="1"/>
</dbReference>
<dbReference type="InterPro" id="IPR036236">
    <property type="entry name" value="Znf_C2H2_sf"/>
</dbReference>
<evidence type="ECO:0000256" key="2">
    <source>
        <dbReference type="SAM" id="MobiDB-lite"/>
    </source>
</evidence>